<evidence type="ECO:0000313" key="2">
    <source>
        <dbReference type="Proteomes" id="UP001152604"/>
    </source>
</evidence>
<dbReference type="Proteomes" id="UP001152604">
    <property type="component" value="Unassembled WGS sequence"/>
</dbReference>
<sequence>MDVSFTATSFSFVFPFADTCICNLLASVIC</sequence>
<name>A0ABM9EAJ0_9HYPH</name>
<proteinExistence type="predicted"/>
<protein>
    <submittedName>
        <fullName evidence="1">Uncharacterized protein</fullName>
    </submittedName>
</protein>
<gene>
    <name evidence="1" type="ORF">MES4922_490013</name>
</gene>
<evidence type="ECO:0000313" key="1">
    <source>
        <dbReference type="EMBL" id="CAH2406259.1"/>
    </source>
</evidence>
<dbReference type="EMBL" id="CAKXZS010000044">
    <property type="protein sequence ID" value="CAH2406259.1"/>
    <property type="molecule type" value="Genomic_DNA"/>
</dbReference>
<comment type="caution">
    <text evidence="1">The sequence shown here is derived from an EMBL/GenBank/DDBJ whole genome shotgun (WGS) entry which is preliminary data.</text>
</comment>
<accession>A0ABM9EAJ0</accession>
<keyword evidence="2" id="KW-1185">Reference proteome</keyword>
<reference evidence="1" key="1">
    <citation type="submission" date="2022-03" db="EMBL/GenBank/DDBJ databases">
        <authorList>
            <person name="Brunel B."/>
        </authorList>
    </citation>
    <scope>NUCLEOTIDE SEQUENCE</scope>
    <source>
        <strain evidence="1">STM4922sample</strain>
    </source>
</reference>
<organism evidence="1 2">
    <name type="scientific">Mesorhizobium ventifaucium</name>
    <dbReference type="NCBI Taxonomy" id="666020"/>
    <lineage>
        <taxon>Bacteria</taxon>
        <taxon>Pseudomonadati</taxon>
        <taxon>Pseudomonadota</taxon>
        <taxon>Alphaproteobacteria</taxon>
        <taxon>Hyphomicrobiales</taxon>
        <taxon>Phyllobacteriaceae</taxon>
        <taxon>Mesorhizobium</taxon>
    </lineage>
</organism>